<evidence type="ECO:0000313" key="3">
    <source>
        <dbReference type="Proteomes" id="UP001565368"/>
    </source>
</evidence>
<dbReference type="PANTHER" id="PTHR11566">
    <property type="entry name" value="DYNAMIN"/>
    <property type="match status" value="1"/>
</dbReference>
<evidence type="ECO:0008006" key="4">
    <source>
        <dbReference type="Google" id="ProtNLM"/>
    </source>
</evidence>
<evidence type="ECO:0000313" key="2">
    <source>
        <dbReference type="EMBL" id="KAL1412934.1"/>
    </source>
</evidence>
<protein>
    <recommendedName>
        <fullName evidence="4">GED domain-containing protein</fullName>
    </recommendedName>
</protein>
<proteinExistence type="predicted"/>
<dbReference type="InterPro" id="IPR027417">
    <property type="entry name" value="P-loop_NTPase"/>
</dbReference>
<accession>A0ABR3QDY9</accession>
<reference evidence="2 3" key="1">
    <citation type="submission" date="2023-08" db="EMBL/GenBank/DDBJ databases">
        <title>Annotated Genome Sequence of Vanrija albida AlHP1.</title>
        <authorList>
            <person name="Herzog R."/>
        </authorList>
    </citation>
    <scope>NUCLEOTIDE SEQUENCE [LARGE SCALE GENOMIC DNA]</scope>
    <source>
        <strain evidence="2 3">AlHP1</strain>
    </source>
</reference>
<organism evidence="2 3">
    <name type="scientific">Vanrija albida</name>
    <dbReference type="NCBI Taxonomy" id="181172"/>
    <lineage>
        <taxon>Eukaryota</taxon>
        <taxon>Fungi</taxon>
        <taxon>Dikarya</taxon>
        <taxon>Basidiomycota</taxon>
        <taxon>Agaricomycotina</taxon>
        <taxon>Tremellomycetes</taxon>
        <taxon>Trichosporonales</taxon>
        <taxon>Trichosporonaceae</taxon>
        <taxon>Vanrija</taxon>
    </lineage>
</organism>
<dbReference type="EMBL" id="JBBXJM010000001">
    <property type="protein sequence ID" value="KAL1412934.1"/>
    <property type="molecule type" value="Genomic_DNA"/>
</dbReference>
<dbReference type="InterPro" id="IPR022812">
    <property type="entry name" value="Dynamin"/>
</dbReference>
<feature type="compositionally biased region" description="Low complexity" evidence="1">
    <location>
        <begin position="7"/>
        <end position="18"/>
    </location>
</feature>
<dbReference type="GeneID" id="95981726"/>
<dbReference type="Proteomes" id="UP001565368">
    <property type="component" value="Unassembled WGS sequence"/>
</dbReference>
<dbReference type="Gene3D" id="3.40.50.300">
    <property type="entry name" value="P-loop containing nucleotide triphosphate hydrolases"/>
    <property type="match status" value="1"/>
</dbReference>
<evidence type="ECO:0000256" key="1">
    <source>
        <dbReference type="SAM" id="MobiDB-lite"/>
    </source>
</evidence>
<comment type="caution">
    <text evidence="2">The sequence shown here is derived from an EMBL/GenBank/DDBJ whole genome shotgun (WGS) entry which is preliminary data.</text>
</comment>
<sequence length="759" mass="81624">MPQRARPPSLYLPSPISPTTARRKSTLLSEVDVEVATRSSSSSSPPPRAGAGGGHLDAAFRAFDGLVQLAPDSLGLALPNLAVLGEQSAGKSSLLSLLVDVCGASGWADGAPSARSGLRQTRQHCEFWARSPHPPRPLFLLTGSSGPTQIHSRRSGNAFEAHIEIELAPCAAAAAGGATARTQRRRVRFTSVPVTDKRLLKEALKLAGNEARRCDTGQEDAVRTYDELQRQGEEERTADKDWPMLTHNVVKLDISGPDQANLSIVDLPGIVSGDHAELSRADQFITPACEVATAANPDLGRILGVVTKADLIPGRDKQDAAWGKVLSGSNPNFPLRPPHGWHPARLVGQDEYEEDVGRAEFMRRQADLFAEDRWAKHAERCGAAFGWAALSGKIYAEFAAQVAKFEPVLRAEIARREAVVAADLAALPPAVGDPVEWLHGTIGSVAAALEDKMTKSAEGTRALYAPQAALSEALAAAVPEFVPFDKGDELGEYERPAGWPASVHRIYYDDVAAALDEYRNVRVGTTFVQDAQAALVREWQGGWGEVARGAADAMWAAAWDLLDKCIRETVEQKRLQKHMLGVAQAQLRPRRAAAAALADARVADEHAPAHLVEHDRYQPATFAAYAFPAAVEHLRAARQAPAEGGSEADAARELEVVSLGASVVYHLRVGSRRLADGLGAALAREVRAFLLSVPSVLRAGLGLNELSERAGKRVRGWAEQRDVARKRARLADDAERLGQLSALLPDDDFSDSDTPDHDQ</sequence>
<feature type="region of interest" description="Disordered" evidence="1">
    <location>
        <begin position="1"/>
        <end position="53"/>
    </location>
</feature>
<dbReference type="SUPFAM" id="SSF52540">
    <property type="entry name" value="P-loop containing nucleoside triphosphate hydrolases"/>
    <property type="match status" value="1"/>
</dbReference>
<dbReference type="PRINTS" id="PR00195">
    <property type="entry name" value="DYNAMIN"/>
</dbReference>
<dbReference type="PANTHER" id="PTHR11566:SF21">
    <property type="entry name" value="DYNAMIN RELATED PROTEIN 1, ISOFORM A"/>
    <property type="match status" value="1"/>
</dbReference>
<gene>
    <name evidence="2" type="ORF">Q8F55_000683</name>
</gene>
<keyword evidence="3" id="KW-1185">Reference proteome</keyword>
<name>A0ABR3QDY9_9TREE</name>
<dbReference type="RefSeq" id="XP_069212878.1">
    <property type="nucleotide sequence ID" value="XM_069349334.1"/>
</dbReference>